<proteinExistence type="inferred from homology"/>
<evidence type="ECO:0000259" key="8">
    <source>
        <dbReference type="SMART" id="SM01274"/>
    </source>
</evidence>
<dbReference type="AlphaFoldDB" id="A0A4Y1X3C0"/>
<dbReference type="InterPro" id="IPR045213">
    <property type="entry name" value="Malic_NAD-bd_bact_type"/>
</dbReference>
<keyword evidence="3 6" id="KW-0479">Metal-binding</keyword>
<dbReference type="SUPFAM" id="SSF53223">
    <property type="entry name" value="Aminoacid dehydrogenase-like, N-terminal domain"/>
    <property type="match status" value="1"/>
</dbReference>
<accession>A0A4Y1X3C0</accession>
<comment type="similarity">
    <text evidence="2">Belongs to the malic enzymes family.</text>
</comment>
<dbReference type="CDD" id="cd05311">
    <property type="entry name" value="NAD_bind_2_malic_enz"/>
    <property type="match status" value="1"/>
</dbReference>
<dbReference type="EMBL" id="AP019736">
    <property type="protein sequence ID" value="BBL07254.1"/>
    <property type="molecule type" value="Genomic_DNA"/>
</dbReference>
<evidence type="ECO:0000256" key="5">
    <source>
        <dbReference type="PIRSR" id="PIRSR000106-2"/>
    </source>
</evidence>
<dbReference type="SMART" id="SM01274">
    <property type="entry name" value="malic"/>
    <property type="match status" value="1"/>
</dbReference>
<evidence type="ECO:0000313" key="10">
    <source>
        <dbReference type="Proteomes" id="UP000319374"/>
    </source>
</evidence>
<organism evidence="9 10">
    <name type="scientific">Alistipes dispar</name>
    <dbReference type="NCBI Taxonomy" id="2585119"/>
    <lineage>
        <taxon>Bacteria</taxon>
        <taxon>Pseudomonadati</taxon>
        <taxon>Bacteroidota</taxon>
        <taxon>Bacteroidia</taxon>
        <taxon>Bacteroidales</taxon>
        <taxon>Rikenellaceae</taxon>
        <taxon>Alistipes</taxon>
    </lineage>
</organism>
<feature type="binding site" evidence="6">
    <location>
        <position position="138"/>
    </location>
    <ligand>
        <name>a divalent metal cation</name>
        <dbReference type="ChEBI" id="CHEBI:60240"/>
    </ligand>
</feature>
<dbReference type="SUPFAM" id="SSF51735">
    <property type="entry name" value="NAD(P)-binding Rossmann-fold domains"/>
    <property type="match status" value="1"/>
</dbReference>
<evidence type="ECO:0008006" key="11">
    <source>
        <dbReference type="Google" id="ProtNLM"/>
    </source>
</evidence>
<dbReference type="GO" id="GO:0004470">
    <property type="term" value="F:malic enzyme activity"/>
    <property type="evidence" value="ECO:0007669"/>
    <property type="project" value="InterPro"/>
</dbReference>
<dbReference type="InterPro" id="IPR051674">
    <property type="entry name" value="Malate_Decarboxylase"/>
</dbReference>
<comment type="cofactor">
    <cofactor evidence="6">
        <name>Mg(2+)</name>
        <dbReference type="ChEBI" id="CHEBI:18420"/>
    </cofactor>
    <cofactor evidence="6">
        <name>Mn(2+)</name>
        <dbReference type="ChEBI" id="CHEBI:29035"/>
    </cofactor>
    <text evidence="6">Divalent metal cations. Prefers magnesium or manganese.</text>
</comment>
<name>A0A4Y1X3C0_9BACT</name>
<dbReference type="SMART" id="SM00919">
    <property type="entry name" value="Malic_M"/>
    <property type="match status" value="1"/>
</dbReference>
<dbReference type="RefSeq" id="WP_141429390.1">
    <property type="nucleotide sequence ID" value="NZ_AP019736.1"/>
</dbReference>
<dbReference type="InterPro" id="IPR036291">
    <property type="entry name" value="NAD(P)-bd_dom_sf"/>
</dbReference>
<dbReference type="InterPro" id="IPR046346">
    <property type="entry name" value="Aminoacid_DH-like_N_sf"/>
</dbReference>
<evidence type="ECO:0000256" key="4">
    <source>
        <dbReference type="ARBA" id="ARBA00023002"/>
    </source>
</evidence>
<dbReference type="KEGG" id="ada:A5CPEGH6_18920"/>
<evidence type="ECO:0000256" key="2">
    <source>
        <dbReference type="ARBA" id="ARBA00008785"/>
    </source>
</evidence>
<keyword evidence="4" id="KW-0560">Oxidoreductase</keyword>
<feature type="binding site" evidence="5">
    <location>
        <position position="288"/>
    </location>
    <ligand>
        <name>(S)-malate</name>
        <dbReference type="ChEBI" id="CHEBI:15589"/>
    </ligand>
</feature>
<evidence type="ECO:0000256" key="3">
    <source>
        <dbReference type="ARBA" id="ARBA00022723"/>
    </source>
</evidence>
<feature type="binding site" evidence="6">
    <location>
        <position position="164"/>
    </location>
    <ligand>
        <name>a divalent metal cation</name>
        <dbReference type="ChEBI" id="CHEBI:60240"/>
    </ligand>
</feature>
<dbReference type="GO" id="GO:0016616">
    <property type="term" value="F:oxidoreductase activity, acting on the CH-OH group of donors, NAD or NADP as acceptor"/>
    <property type="evidence" value="ECO:0007669"/>
    <property type="project" value="InterPro"/>
</dbReference>
<dbReference type="PANTHER" id="PTHR43237">
    <property type="entry name" value="NADP-DEPENDENT MALIC ENZYME"/>
    <property type="match status" value="1"/>
</dbReference>
<gene>
    <name evidence="9" type="ORF">A5CPEGH6_18920</name>
</gene>
<dbReference type="GeneID" id="98673875"/>
<feature type="binding site" evidence="6">
    <location>
        <position position="139"/>
    </location>
    <ligand>
        <name>a divalent metal cation</name>
        <dbReference type="ChEBI" id="CHEBI:60240"/>
    </ligand>
</feature>
<dbReference type="InterPro" id="IPR012301">
    <property type="entry name" value="Malic_N_dom"/>
</dbReference>
<feature type="domain" description="Malic enzyme N-terminal" evidence="8">
    <location>
        <begin position="20"/>
        <end position="153"/>
    </location>
</feature>
<feature type="domain" description="Malic enzyme NAD-binding" evidence="7">
    <location>
        <begin position="165"/>
        <end position="401"/>
    </location>
</feature>
<protein>
    <recommendedName>
        <fullName evidence="11">Malate dehydrogenase</fullName>
    </recommendedName>
</protein>
<dbReference type="Pfam" id="PF00390">
    <property type="entry name" value="malic"/>
    <property type="match status" value="1"/>
</dbReference>
<feature type="binding site" evidence="5">
    <location>
        <position position="319"/>
    </location>
    <ligand>
        <name>(S)-malate</name>
        <dbReference type="ChEBI" id="CHEBI:15589"/>
    </ligand>
</feature>
<dbReference type="Proteomes" id="UP000319374">
    <property type="component" value="Chromosome"/>
</dbReference>
<dbReference type="InterPro" id="IPR012302">
    <property type="entry name" value="Malic_NAD-bd"/>
</dbReference>
<dbReference type="PANTHER" id="PTHR43237:SF4">
    <property type="entry name" value="NADP-DEPENDENT MALIC ENZYME"/>
    <property type="match status" value="1"/>
</dbReference>
<comment type="cofactor">
    <cofactor evidence="1">
        <name>Mn(2+)</name>
        <dbReference type="ChEBI" id="CHEBI:29035"/>
    </cofactor>
</comment>
<sequence length="425" mass="45918">MTTDNKLAEEALRYHSEERPGKIGIVPTKPHRTQYDLSLAYSPGVAVPSRIIAQTPEKIYDYTGKGNLVAVVSNGTAVLGLGNIGPLAAKPVMEGKCMLFKTFAGIDAFDIEVAETDPDAFVRAVRAIAPTFGGINLEDIKAPECFEIEARLRDELDIPVMHDDQHGTAIITSAALLNGAKIAGKEIARLRVVVNGAGAAAIACARLFLSLGVRRENMVLCDSRGVVSAHREDLNPLKREFATPRRISTLAEALHDADVFLGVSKADTLTPEMLRTMASNPIVMALANPDPEIAYDTAVVSRPDIIFATGRSDYPNQVNNVLGFPYIFRGALDVRASKINEEMKLAAAHAIAALAREPIPASVLRAYNLEKLEFGRSYLIPKPLDPRLLCTVATAVARAAVESGVARRPVADWDAYAERLRTLAE</sequence>
<keyword evidence="10" id="KW-1185">Reference proteome</keyword>
<dbReference type="FunFam" id="3.40.50.720:FF:000095">
    <property type="entry name" value="NADP-dependent malic enzyme"/>
    <property type="match status" value="1"/>
</dbReference>
<dbReference type="Gene3D" id="3.40.50.10380">
    <property type="entry name" value="Malic enzyme, N-terminal domain"/>
    <property type="match status" value="1"/>
</dbReference>
<dbReference type="GO" id="GO:0051287">
    <property type="term" value="F:NAD binding"/>
    <property type="evidence" value="ECO:0007669"/>
    <property type="project" value="InterPro"/>
</dbReference>
<dbReference type="PIRSF" id="PIRSF000106">
    <property type="entry name" value="ME"/>
    <property type="match status" value="1"/>
</dbReference>
<dbReference type="InterPro" id="IPR037062">
    <property type="entry name" value="Malic_N_dom_sf"/>
</dbReference>
<dbReference type="InterPro" id="IPR001891">
    <property type="entry name" value="Malic_OxRdtase"/>
</dbReference>
<evidence type="ECO:0000256" key="1">
    <source>
        <dbReference type="ARBA" id="ARBA00001936"/>
    </source>
</evidence>
<evidence type="ECO:0000256" key="6">
    <source>
        <dbReference type="PIRSR" id="PIRSR000106-3"/>
    </source>
</evidence>
<evidence type="ECO:0000259" key="7">
    <source>
        <dbReference type="SMART" id="SM00919"/>
    </source>
</evidence>
<dbReference type="GO" id="GO:0046872">
    <property type="term" value="F:metal ion binding"/>
    <property type="evidence" value="ECO:0007669"/>
    <property type="project" value="UniProtKB-KW"/>
</dbReference>
<dbReference type="FunFam" id="3.40.50.10380:FF:000003">
    <property type="entry name" value="NADP-dependent malic enzyme"/>
    <property type="match status" value="1"/>
</dbReference>
<reference evidence="10" key="1">
    <citation type="submission" date="2019-06" db="EMBL/GenBank/DDBJ databases">
        <title>Alistipes onderdonkii subsp. vulgaris subsp. nov., Alistipes dispar sp. nov. and Alistipes communis sp. nov., isolated from human faeces, and creation of Alistipes onderdonkii subsp. onderdonkii subsp. nov.</title>
        <authorList>
            <person name="Sakamoto M."/>
            <person name="Ikeyama N."/>
            <person name="Ogata Y."/>
            <person name="Suda W."/>
            <person name="Iino T."/>
            <person name="Hattori M."/>
            <person name="Ohkuma M."/>
        </authorList>
    </citation>
    <scope>NUCLEOTIDE SEQUENCE [LARGE SCALE GENOMIC DNA]</scope>
    <source>
        <strain evidence="10">5CPEGH6</strain>
    </source>
</reference>
<dbReference type="Gene3D" id="3.40.50.720">
    <property type="entry name" value="NAD(P)-binding Rossmann-like Domain"/>
    <property type="match status" value="1"/>
</dbReference>
<evidence type="ECO:0000313" key="9">
    <source>
        <dbReference type="EMBL" id="BBL07254.1"/>
    </source>
</evidence>
<dbReference type="Pfam" id="PF03949">
    <property type="entry name" value="Malic_M"/>
    <property type="match status" value="1"/>
</dbReference>
<dbReference type="OrthoDB" id="9805787at2"/>